<proteinExistence type="predicted"/>
<accession>A0A8R1Z2F4</accession>
<dbReference type="InterPro" id="IPR006722">
    <property type="entry name" value="Sedlin"/>
</dbReference>
<dbReference type="OrthoDB" id="10252102at2759"/>
<keyword evidence="2" id="KW-1185">Reference proteome</keyword>
<evidence type="ECO:0000313" key="2">
    <source>
        <dbReference type="Proteomes" id="UP000005239"/>
    </source>
</evidence>
<sequence>MSRKPDSQSIAHSGLSIYRLVATNPLHSGRATFTLHRLPALSDLCAFKSGIWNDPTDAGTTMGDGRFPKVPGVPSPPAKRDGTRRFGKVADKLNEWFVSAFVTASRIRFVMLHTAPPSLPFPSVHLGQ</sequence>
<dbReference type="GO" id="GO:0030008">
    <property type="term" value="C:TRAPP complex"/>
    <property type="evidence" value="ECO:0000318"/>
    <property type="project" value="GO_Central"/>
</dbReference>
<reference evidence="1" key="2">
    <citation type="submission" date="2022-06" db="UniProtKB">
        <authorList>
            <consortium name="EnsemblMetazoa"/>
        </authorList>
    </citation>
    <scope>IDENTIFICATION</scope>
    <source>
        <strain evidence="1">PS312</strain>
    </source>
</reference>
<reference evidence="2" key="1">
    <citation type="journal article" date="2008" name="Nat. Genet.">
        <title>The Pristionchus pacificus genome provides a unique perspective on nematode lifestyle and parasitism.</title>
        <authorList>
            <person name="Dieterich C."/>
            <person name="Clifton S.W."/>
            <person name="Schuster L.N."/>
            <person name="Chinwalla A."/>
            <person name="Delehaunty K."/>
            <person name="Dinkelacker I."/>
            <person name="Fulton L."/>
            <person name="Fulton R."/>
            <person name="Godfrey J."/>
            <person name="Minx P."/>
            <person name="Mitreva M."/>
            <person name="Roeseler W."/>
            <person name="Tian H."/>
            <person name="Witte H."/>
            <person name="Yang S.P."/>
            <person name="Wilson R.K."/>
            <person name="Sommer R.J."/>
        </authorList>
    </citation>
    <scope>NUCLEOTIDE SEQUENCE [LARGE SCALE GENOMIC DNA]</scope>
    <source>
        <strain evidence="2">PS312</strain>
    </source>
</reference>
<dbReference type="GO" id="GO:0005634">
    <property type="term" value="C:nucleus"/>
    <property type="evidence" value="ECO:0000318"/>
    <property type="project" value="GO_Central"/>
</dbReference>
<dbReference type="GO" id="GO:0006888">
    <property type="term" value="P:endoplasmic reticulum to Golgi vesicle-mediated transport"/>
    <property type="evidence" value="ECO:0000318"/>
    <property type="project" value="GO_Central"/>
</dbReference>
<organism evidence="1 2">
    <name type="scientific">Pristionchus pacificus</name>
    <name type="common">Parasitic nematode worm</name>
    <dbReference type="NCBI Taxonomy" id="54126"/>
    <lineage>
        <taxon>Eukaryota</taxon>
        <taxon>Metazoa</taxon>
        <taxon>Ecdysozoa</taxon>
        <taxon>Nematoda</taxon>
        <taxon>Chromadorea</taxon>
        <taxon>Rhabditida</taxon>
        <taxon>Rhabditina</taxon>
        <taxon>Diplogasteromorpha</taxon>
        <taxon>Diplogasteroidea</taxon>
        <taxon>Neodiplogasteridae</taxon>
        <taxon>Pristionchus</taxon>
    </lineage>
</organism>
<name>A0A2A6C046_PRIPA</name>
<accession>A0A2A6C046</accession>
<dbReference type="Proteomes" id="UP000005239">
    <property type="component" value="Unassembled WGS sequence"/>
</dbReference>
<dbReference type="Pfam" id="PF04628">
    <property type="entry name" value="Sedlin_N"/>
    <property type="match status" value="1"/>
</dbReference>
<dbReference type="AlphaFoldDB" id="A0A2A6C046"/>
<gene>
    <name evidence="1" type="primary">WBGene00280372</name>
</gene>
<protein>
    <submittedName>
        <fullName evidence="1">Uncharacterized protein</fullName>
    </submittedName>
</protein>
<evidence type="ECO:0000313" key="1">
    <source>
        <dbReference type="EnsemblMetazoa" id="PPA42003.1"/>
    </source>
</evidence>
<dbReference type="EnsemblMetazoa" id="PPA42003.1">
    <property type="protein sequence ID" value="PPA42003.1"/>
    <property type="gene ID" value="WBGene00280372"/>
</dbReference>
<dbReference type="GO" id="GO:0005737">
    <property type="term" value="C:cytoplasm"/>
    <property type="evidence" value="ECO:0000318"/>
    <property type="project" value="GO_Central"/>
</dbReference>